<dbReference type="Pfam" id="PF01471">
    <property type="entry name" value="PG_binding_1"/>
    <property type="match status" value="1"/>
</dbReference>
<reference evidence="3" key="1">
    <citation type="submission" date="2018-06" db="EMBL/GenBank/DDBJ databases">
        <authorList>
            <person name="Zhirakovskaya E."/>
        </authorList>
    </citation>
    <scope>NUCLEOTIDE SEQUENCE</scope>
</reference>
<evidence type="ECO:0000313" key="3">
    <source>
        <dbReference type="EMBL" id="VAW48215.1"/>
    </source>
</evidence>
<name>A0A3B0VX64_9ZZZZ</name>
<feature type="domain" description="Peptidoglycan binding-like" evidence="2">
    <location>
        <begin position="493"/>
        <end position="539"/>
    </location>
</feature>
<dbReference type="Gene3D" id="1.10.101.10">
    <property type="entry name" value="PGBD-like superfamily/PGBD"/>
    <property type="match status" value="1"/>
</dbReference>
<proteinExistence type="predicted"/>
<evidence type="ECO:0000259" key="2">
    <source>
        <dbReference type="Pfam" id="PF01471"/>
    </source>
</evidence>
<gene>
    <name evidence="3" type="ORF">MNBD_GAMMA03-414</name>
</gene>
<dbReference type="InterPro" id="IPR002477">
    <property type="entry name" value="Peptidoglycan-bd-like"/>
</dbReference>
<dbReference type="InterPro" id="IPR036365">
    <property type="entry name" value="PGBD-like_sf"/>
</dbReference>
<dbReference type="InterPro" id="IPR036366">
    <property type="entry name" value="PGBDSf"/>
</dbReference>
<organism evidence="3">
    <name type="scientific">hydrothermal vent metagenome</name>
    <dbReference type="NCBI Taxonomy" id="652676"/>
    <lineage>
        <taxon>unclassified sequences</taxon>
        <taxon>metagenomes</taxon>
        <taxon>ecological metagenomes</taxon>
    </lineage>
</organism>
<feature type="region of interest" description="Disordered" evidence="1">
    <location>
        <begin position="98"/>
        <end position="117"/>
    </location>
</feature>
<dbReference type="AlphaFoldDB" id="A0A3B0VX64"/>
<sequence length="553" mass="61863">MHNFVLLSEDLRGNREVCIKMKNLQLITPVAVAIAALLASGCSTTQEPNRLQTELDDRQAMLNSQAKILKKKEASLSQKEMDLSQKEVALHEKELKVQKSNDATAKPAPSLGSDLLPPNARKGECFARVWQTPKYKTVSEKVLVKEADEKITVIPAKYQWKTKTIEVKGATSKLVSKPAVYGTENVKTLVRNERTLWRESRSKNSSIISEEVVEFAKQHSTDDIAGAKVGTCFHEHRKAPKYKTMEEKVLISEAYDVVETVPAQYKTVNETVVVQEASTKIVEVPATYRTETKKILVKPATTVWKKGTGPIQKIDSATGEIMCLVEVPAEYKTVTTRVIDKPASTKTITIPAVTKVIQSRQEVAPAKEVRRTIPAKYQMVKKTAIESDGELVWHEVHNNTMNTKSRTGRQMCLVNEPAVYKTMTKRTVIKPASSQKIAIPAVHEAIKVKTLVSKATEKRTKIPAVYRTVYRQELVEDGRMEWRSILCETNMTRSRIKQIQQALKAKGYNPGPIDGVVGSQTIVAMNQFQKANKLPIDRYLNVESIRALGVSEK</sequence>
<accession>A0A3B0VX64</accession>
<protein>
    <recommendedName>
        <fullName evidence="2">Peptidoglycan binding-like domain-containing protein</fullName>
    </recommendedName>
</protein>
<dbReference type="EMBL" id="UOFC01000191">
    <property type="protein sequence ID" value="VAW48215.1"/>
    <property type="molecule type" value="Genomic_DNA"/>
</dbReference>
<dbReference type="SUPFAM" id="SSF47090">
    <property type="entry name" value="PGBD-like"/>
    <property type="match status" value="1"/>
</dbReference>
<evidence type="ECO:0000256" key="1">
    <source>
        <dbReference type="SAM" id="MobiDB-lite"/>
    </source>
</evidence>